<dbReference type="InterPro" id="IPR058163">
    <property type="entry name" value="LysR-type_TF_proteobact-type"/>
</dbReference>
<organism evidence="6 7">
    <name type="scientific">Achromobacter anxifer</name>
    <dbReference type="NCBI Taxonomy" id="1287737"/>
    <lineage>
        <taxon>Bacteria</taxon>
        <taxon>Pseudomonadati</taxon>
        <taxon>Pseudomonadota</taxon>
        <taxon>Betaproteobacteria</taxon>
        <taxon>Burkholderiales</taxon>
        <taxon>Alcaligenaceae</taxon>
        <taxon>Achromobacter</taxon>
    </lineage>
</organism>
<gene>
    <name evidence="6" type="primary">gcvA_8</name>
    <name evidence="6" type="ORF">LMG26858_04119</name>
</gene>
<keyword evidence="4" id="KW-0804">Transcription</keyword>
<keyword evidence="7" id="KW-1185">Reference proteome</keyword>
<keyword evidence="2" id="KW-0805">Transcription regulation</keyword>
<evidence type="ECO:0000256" key="2">
    <source>
        <dbReference type="ARBA" id="ARBA00023015"/>
    </source>
</evidence>
<dbReference type="PANTHER" id="PTHR30537">
    <property type="entry name" value="HTH-TYPE TRANSCRIPTIONAL REGULATOR"/>
    <property type="match status" value="1"/>
</dbReference>
<dbReference type="GO" id="GO:0006351">
    <property type="term" value="P:DNA-templated transcription"/>
    <property type="evidence" value="ECO:0007669"/>
    <property type="project" value="TreeGrafter"/>
</dbReference>
<dbReference type="Gene3D" id="1.10.10.10">
    <property type="entry name" value="Winged helix-like DNA-binding domain superfamily/Winged helix DNA-binding domain"/>
    <property type="match status" value="1"/>
</dbReference>
<keyword evidence="3" id="KW-0238">DNA-binding</keyword>
<dbReference type="SUPFAM" id="SSF53850">
    <property type="entry name" value="Periplasmic binding protein-like II"/>
    <property type="match status" value="1"/>
</dbReference>
<evidence type="ECO:0000259" key="5">
    <source>
        <dbReference type="PROSITE" id="PS50931"/>
    </source>
</evidence>
<dbReference type="SUPFAM" id="SSF46785">
    <property type="entry name" value="Winged helix' DNA-binding domain"/>
    <property type="match status" value="1"/>
</dbReference>
<evidence type="ECO:0000256" key="3">
    <source>
        <dbReference type="ARBA" id="ARBA00023125"/>
    </source>
</evidence>
<evidence type="ECO:0000313" key="6">
    <source>
        <dbReference type="EMBL" id="CAB3898785.1"/>
    </source>
</evidence>
<dbReference type="GO" id="GO:0043565">
    <property type="term" value="F:sequence-specific DNA binding"/>
    <property type="evidence" value="ECO:0007669"/>
    <property type="project" value="TreeGrafter"/>
</dbReference>
<accession>A0A6S7E6Z8</accession>
<feature type="domain" description="HTH lysR-type" evidence="5">
    <location>
        <begin position="9"/>
        <end position="68"/>
    </location>
</feature>
<sequence length="322" mass="34923">MADLPNHTPPLAALRAFEAVARLGSLSRAAAELHVTKSAVSHQLRALEADLGVALLRRGGTVRRAETTSAGADLLVSVQQALTLLETACRNVRASARGKRRDTLNVSANPSLAAMWLAPRIGRFIELHPVIDIQVYLHASQDPAWKSQDIDLAFLHVRAMGPHIAEPGDIPLMTETVVPVCSPALVDPAERADPQVFLRHRWLEEKHVDSPETDWRTWSPRLGLAESDWQEPMVLSGLSTVAAAAAAGVGIALGRAPLIDEELASGRLVPLVPHLRMPGSWGYVMRIQANRPMDAALPTLVEFLAEEGRSTGAWQNLADRAR</sequence>
<dbReference type="InterPro" id="IPR036388">
    <property type="entry name" value="WH-like_DNA-bd_sf"/>
</dbReference>
<dbReference type="RefSeq" id="WP_175208889.1">
    <property type="nucleotide sequence ID" value="NZ_CADILG010000034.1"/>
</dbReference>
<evidence type="ECO:0000256" key="1">
    <source>
        <dbReference type="ARBA" id="ARBA00009437"/>
    </source>
</evidence>
<dbReference type="PRINTS" id="PR00039">
    <property type="entry name" value="HTHLYSR"/>
</dbReference>
<dbReference type="PANTHER" id="PTHR30537:SF74">
    <property type="entry name" value="HTH-TYPE TRANSCRIPTIONAL REGULATOR TRPI"/>
    <property type="match status" value="1"/>
</dbReference>
<dbReference type="GO" id="GO:0003700">
    <property type="term" value="F:DNA-binding transcription factor activity"/>
    <property type="evidence" value="ECO:0007669"/>
    <property type="project" value="InterPro"/>
</dbReference>
<dbReference type="Proteomes" id="UP000494117">
    <property type="component" value="Unassembled WGS sequence"/>
</dbReference>
<dbReference type="InterPro" id="IPR005119">
    <property type="entry name" value="LysR_subst-bd"/>
</dbReference>
<name>A0A6S7E6Z8_9BURK</name>
<dbReference type="Gene3D" id="3.40.190.10">
    <property type="entry name" value="Periplasmic binding protein-like II"/>
    <property type="match status" value="2"/>
</dbReference>
<dbReference type="EMBL" id="CADILG010000034">
    <property type="protein sequence ID" value="CAB3898785.1"/>
    <property type="molecule type" value="Genomic_DNA"/>
</dbReference>
<dbReference type="Pfam" id="PF00126">
    <property type="entry name" value="HTH_1"/>
    <property type="match status" value="1"/>
</dbReference>
<evidence type="ECO:0000313" key="7">
    <source>
        <dbReference type="Proteomes" id="UP000494117"/>
    </source>
</evidence>
<dbReference type="AlphaFoldDB" id="A0A6S7E6Z8"/>
<dbReference type="InterPro" id="IPR000847">
    <property type="entry name" value="LysR_HTH_N"/>
</dbReference>
<evidence type="ECO:0000256" key="4">
    <source>
        <dbReference type="ARBA" id="ARBA00023163"/>
    </source>
</evidence>
<dbReference type="InterPro" id="IPR036390">
    <property type="entry name" value="WH_DNA-bd_sf"/>
</dbReference>
<comment type="similarity">
    <text evidence="1">Belongs to the LysR transcriptional regulatory family.</text>
</comment>
<protein>
    <submittedName>
        <fullName evidence="6">Glycine cleavage system transcriptional activator</fullName>
    </submittedName>
</protein>
<reference evidence="6 7" key="1">
    <citation type="submission" date="2020-04" db="EMBL/GenBank/DDBJ databases">
        <authorList>
            <person name="De Canck E."/>
        </authorList>
    </citation>
    <scope>NUCLEOTIDE SEQUENCE [LARGE SCALE GENOMIC DNA]</scope>
    <source>
        <strain evidence="6 7">LMG 26858</strain>
    </source>
</reference>
<dbReference type="PROSITE" id="PS50931">
    <property type="entry name" value="HTH_LYSR"/>
    <property type="match status" value="1"/>
</dbReference>
<proteinExistence type="inferred from homology"/>
<dbReference type="Pfam" id="PF03466">
    <property type="entry name" value="LysR_substrate"/>
    <property type="match status" value="1"/>
</dbReference>